<dbReference type="EMBL" id="ASWH01000001">
    <property type="protein sequence ID" value="EOW82485.1"/>
    <property type="molecule type" value="Genomic_DNA"/>
</dbReference>
<organism evidence="1 3">
    <name type="scientific">Enterococcus gilvus ATCC BAA-350</name>
    <dbReference type="NCBI Taxonomy" id="1158614"/>
    <lineage>
        <taxon>Bacteria</taxon>
        <taxon>Bacillati</taxon>
        <taxon>Bacillota</taxon>
        <taxon>Bacilli</taxon>
        <taxon>Lactobacillales</taxon>
        <taxon>Enterococcaceae</taxon>
        <taxon>Enterococcus</taxon>
    </lineage>
</organism>
<reference evidence="2 4" key="2">
    <citation type="submission" date="2013-03" db="EMBL/GenBank/DDBJ databases">
        <title>The Genome Sequence of Enterococcus gilvus ATCC BAA-350 (PacBio/Illumina hybrid assembly).</title>
        <authorList>
            <consortium name="The Broad Institute Genomics Platform"/>
            <consortium name="The Broad Institute Genome Sequencing Center for Infectious Disease"/>
            <person name="Earl A."/>
            <person name="Russ C."/>
            <person name="Gilmore M."/>
            <person name="Surin D."/>
            <person name="Walker B."/>
            <person name="Young S."/>
            <person name="Zeng Q."/>
            <person name="Gargeya S."/>
            <person name="Fitzgerald M."/>
            <person name="Haas B."/>
            <person name="Abouelleil A."/>
            <person name="Allen A.W."/>
            <person name="Alvarado L."/>
            <person name="Arachchi H.M."/>
            <person name="Berlin A.M."/>
            <person name="Chapman S.B."/>
            <person name="Gainer-Dewar J."/>
            <person name="Goldberg J."/>
            <person name="Griggs A."/>
            <person name="Gujja S."/>
            <person name="Hansen M."/>
            <person name="Howarth C."/>
            <person name="Imamovic A."/>
            <person name="Ireland A."/>
            <person name="Larimer J."/>
            <person name="McCowan C."/>
            <person name="Murphy C."/>
            <person name="Pearson M."/>
            <person name="Poon T.W."/>
            <person name="Priest M."/>
            <person name="Roberts A."/>
            <person name="Saif S."/>
            <person name="Shea T."/>
            <person name="Sisk P."/>
            <person name="Sykes S."/>
            <person name="Wortman J."/>
            <person name="Nusbaum C."/>
            <person name="Birren B."/>
        </authorList>
    </citation>
    <scope>NUCLEOTIDE SEQUENCE [LARGE SCALE GENOMIC DNA]</scope>
    <source>
        <strain evidence="2 4">ATCC BAA-350</strain>
    </source>
</reference>
<name>R2VES6_9ENTE</name>
<keyword evidence="4" id="KW-1185">Reference proteome</keyword>
<evidence type="ECO:0000313" key="3">
    <source>
        <dbReference type="Proteomes" id="UP000013750"/>
    </source>
</evidence>
<evidence type="ECO:0000313" key="2">
    <source>
        <dbReference type="EMBL" id="EOW82485.1"/>
    </source>
</evidence>
<dbReference type="EMBL" id="AJDQ01000007">
    <property type="protein sequence ID" value="EOI56265.1"/>
    <property type="molecule type" value="Genomic_DNA"/>
</dbReference>
<dbReference type="HOGENOM" id="CLU_2665434_0_0_9"/>
<proteinExistence type="predicted"/>
<reference evidence="1 3" key="1">
    <citation type="submission" date="2013-02" db="EMBL/GenBank/DDBJ databases">
        <title>The Genome Sequence of Enterococcus gilvus ATCC BAA-350.</title>
        <authorList>
            <consortium name="The Broad Institute Genome Sequencing Platform"/>
            <consortium name="The Broad Institute Genome Sequencing Center for Infectious Disease"/>
            <person name="Earl A.M."/>
            <person name="Gilmore M.S."/>
            <person name="Lebreton F."/>
            <person name="Walker B."/>
            <person name="Young S.K."/>
            <person name="Zeng Q."/>
            <person name="Gargeya S."/>
            <person name="Fitzgerald M."/>
            <person name="Haas B."/>
            <person name="Abouelleil A."/>
            <person name="Alvarado L."/>
            <person name="Arachchi H.M."/>
            <person name="Berlin A.M."/>
            <person name="Chapman S.B."/>
            <person name="Dewar J."/>
            <person name="Goldberg J."/>
            <person name="Griggs A."/>
            <person name="Gujja S."/>
            <person name="Hansen M."/>
            <person name="Howarth C."/>
            <person name="Imamovic A."/>
            <person name="Larimer J."/>
            <person name="McCowan C."/>
            <person name="Murphy C."/>
            <person name="Neiman D."/>
            <person name="Pearson M."/>
            <person name="Priest M."/>
            <person name="Roberts A."/>
            <person name="Saif S."/>
            <person name="Shea T."/>
            <person name="Sisk P."/>
            <person name="Sykes S."/>
            <person name="Wortman J."/>
            <person name="Nusbaum C."/>
            <person name="Birren B."/>
        </authorList>
    </citation>
    <scope>NUCLEOTIDE SEQUENCE [LARGE SCALE GENOMIC DNA]</scope>
    <source>
        <strain evidence="1 3">ATCC BAA-350</strain>
    </source>
</reference>
<accession>R2VES6</accession>
<gene>
    <name evidence="2" type="ORF">I592_01804</name>
    <name evidence="1" type="ORF">UKC_02163</name>
</gene>
<dbReference type="AlphaFoldDB" id="R2VES6"/>
<sequence length="75" mass="8520">MVLTNEIALVGNLCQLKNNVIMLGVKYWSIIGKSIVRSTKRNKQRLNVKKESKAKVNIFNSIKAEHGEKLHICID</sequence>
<comment type="caution">
    <text evidence="1">The sequence shown here is derived from an EMBL/GenBank/DDBJ whole genome shotgun (WGS) entry which is preliminary data.</text>
</comment>
<evidence type="ECO:0000313" key="4">
    <source>
        <dbReference type="Proteomes" id="UP000014160"/>
    </source>
</evidence>
<dbReference type="Proteomes" id="UP000014160">
    <property type="component" value="Unassembled WGS sequence"/>
</dbReference>
<evidence type="ECO:0000313" key="1">
    <source>
        <dbReference type="EMBL" id="EOI56265.1"/>
    </source>
</evidence>
<protein>
    <submittedName>
        <fullName evidence="1">Uncharacterized protein</fullName>
    </submittedName>
</protein>
<dbReference type="PATRIC" id="fig|1158614.3.peg.2174"/>
<dbReference type="Proteomes" id="UP000013750">
    <property type="component" value="Unassembled WGS sequence"/>
</dbReference>